<comment type="caution">
    <text evidence="3">The sequence shown here is derived from an EMBL/GenBank/DDBJ whole genome shotgun (WGS) entry which is preliminary data.</text>
</comment>
<evidence type="ECO:0000313" key="4">
    <source>
        <dbReference type="Proteomes" id="UP001431019"/>
    </source>
</evidence>
<dbReference type="PANTHER" id="PTHR43179">
    <property type="entry name" value="RHAMNOSYLTRANSFERASE WBBL"/>
    <property type="match status" value="1"/>
</dbReference>
<evidence type="ECO:0000313" key="3">
    <source>
        <dbReference type="EMBL" id="MCC8391852.1"/>
    </source>
</evidence>
<feature type="domain" description="Glycosyltransferase 2-like" evidence="1">
    <location>
        <begin position="5"/>
        <end position="142"/>
    </location>
</feature>
<dbReference type="Pfam" id="PF13632">
    <property type="entry name" value="Glyco_trans_2_3"/>
    <property type="match status" value="1"/>
</dbReference>
<dbReference type="InterPro" id="IPR001173">
    <property type="entry name" value="Glyco_trans_2-like"/>
</dbReference>
<dbReference type="Pfam" id="PF00535">
    <property type="entry name" value="Glycos_transf_2"/>
    <property type="match status" value="1"/>
</dbReference>
<gene>
    <name evidence="3" type="ORF">LJ656_04555</name>
</gene>
<accession>A0ABS8JPP8</accession>
<dbReference type="SUPFAM" id="SSF53448">
    <property type="entry name" value="Nucleotide-diphospho-sugar transferases"/>
    <property type="match status" value="1"/>
</dbReference>
<feature type="domain" description="Glycosyltransferase 2-like" evidence="2">
    <location>
        <begin position="149"/>
        <end position="249"/>
    </location>
</feature>
<organism evidence="3 4">
    <name type="scientific">Paraburkholderia sejongensis</name>
    <dbReference type="NCBI Taxonomy" id="2886946"/>
    <lineage>
        <taxon>Bacteria</taxon>
        <taxon>Pseudomonadati</taxon>
        <taxon>Pseudomonadota</taxon>
        <taxon>Betaproteobacteria</taxon>
        <taxon>Burkholderiales</taxon>
        <taxon>Burkholderiaceae</taxon>
        <taxon>Paraburkholderia</taxon>
    </lineage>
</organism>
<dbReference type="InterPro" id="IPR029044">
    <property type="entry name" value="Nucleotide-diphossugar_trans"/>
</dbReference>
<sequence>MGTFSVVIVNYNTPKLVGNCVRSVLELSIADKEDIVVVDNASTDNSFSYLKETLPTGVRLVRTSINRGFAAGVNFGMVGCMRELVLVLNPDTYFVDASLENAVTLFRNHADVGLVGLDLMYPDGERQFSARRFYSLLDILGRRSPLGRLEAFKRRIDSHMMREAWGAGLPFEAEWVLGTGFIVRRSLFGELGGMDEHFFLYMEDVDFCARIWQAGYRVLCVPGARLTHEHQRASAAGFLSKAGRRHMNSLWRFSRKYRVPLFTPPGVQGLMRGAKARMPPVALPVPVQMPVPVAVPVGVAAGRPAAAERAQTVE</sequence>
<dbReference type="Gene3D" id="3.90.550.10">
    <property type="entry name" value="Spore Coat Polysaccharide Biosynthesis Protein SpsA, Chain A"/>
    <property type="match status" value="1"/>
</dbReference>
<dbReference type="CDD" id="cd04186">
    <property type="entry name" value="GT_2_like_c"/>
    <property type="match status" value="1"/>
</dbReference>
<reference evidence="3 4" key="1">
    <citation type="submission" date="2021-11" db="EMBL/GenBank/DDBJ databases">
        <authorList>
            <person name="Oh E.-T."/>
            <person name="Kim S.-B."/>
        </authorList>
    </citation>
    <scope>NUCLEOTIDE SEQUENCE [LARGE SCALE GENOMIC DNA]</scope>
    <source>
        <strain evidence="3 4">MMS20-SJTR3</strain>
    </source>
</reference>
<dbReference type="Proteomes" id="UP001431019">
    <property type="component" value="Unassembled WGS sequence"/>
</dbReference>
<dbReference type="PANTHER" id="PTHR43179:SF7">
    <property type="entry name" value="RHAMNOSYLTRANSFERASE WBBL"/>
    <property type="match status" value="1"/>
</dbReference>
<name>A0ABS8JPP8_9BURK</name>
<keyword evidence="4" id="KW-1185">Reference proteome</keyword>
<protein>
    <submittedName>
        <fullName evidence="3">Glycosyltransferase family 2 protein</fullName>
    </submittedName>
</protein>
<evidence type="ECO:0000259" key="1">
    <source>
        <dbReference type="Pfam" id="PF00535"/>
    </source>
</evidence>
<proteinExistence type="predicted"/>
<dbReference type="EMBL" id="JAJITD010000002">
    <property type="protein sequence ID" value="MCC8391852.1"/>
    <property type="molecule type" value="Genomic_DNA"/>
</dbReference>
<evidence type="ECO:0000259" key="2">
    <source>
        <dbReference type="Pfam" id="PF13632"/>
    </source>
</evidence>